<keyword evidence="4" id="KW-1185">Reference proteome</keyword>
<dbReference type="Gene3D" id="3.30.700.10">
    <property type="entry name" value="Glycoprotein, Type 4 Pilin"/>
    <property type="match status" value="1"/>
</dbReference>
<dbReference type="EMBL" id="FNEC01000001">
    <property type="protein sequence ID" value="SDH99469.1"/>
    <property type="molecule type" value="Genomic_DNA"/>
</dbReference>
<sequence length="137" mass="15040">MRTSATCPGSERSGGFTLLELLVVLALVAALGAIVMPSLLNMQEAWRRRVELQDIVHQLQTLGYRARLEAQQTLIGPAGVEPPRMLRLPDGWVLSAAEPVIYLANGACLGGLLQLRREEAIRELRLEPPQCLPEFDG</sequence>
<evidence type="ECO:0000256" key="1">
    <source>
        <dbReference type="SAM" id="Phobius"/>
    </source>
</evidence>
<organism evidence="2 5">
    <name type="scientific">Pseudomonas delhiensis</name>
    <dbReference type="NCBI Taxonomy" id="366289"/>
    <lineage>
        <taxon>Bacteria</taxon>
        <taxon>Pseudomonadati</taxon>
        <taxon>Pseudomonadota</taxon>
        <taxon>Gammaproteobacteria</taxon>
        <taxon>Pseudomonadales</taxon>
        <taxon>Pseudomonadaceae</taxon>
        <taxon>Pseudomonas</taxon>
    </lineage>
</organism>
<evidence type="ECO:0000313" key="5">
    <source>
        <dbReference type="Proteomes" id="UP000199693"/>
    </source>
</evidence>
<keyword evidence="1" id="KW-0472">Membrane</keyword>
<dbReference type="InterPro" id="IPR045584">
    <property type="entry name" value="Pilin-like"/>
</dbReference>
<reference evidence="2 5" key="1">
    <citation type="submission" date="2016-10" db="EMBL/GenBank/DDBJ databases">
        <authorList>
            <person name="de Groot N.N."/>
        </authorList>
    </citation>
    <scope>NUCLEOTIDE SEQUENCE [LARGE SCALE GENOMIC DNA]</scope>
    <source>
        <strain evidence="2 5">CCM 7361</strain>
    </source>
</reference>
<protein>
    <submittedName>
        <fullName evidence="2">General secretion pathway protein G</fullName>
    </submittedName>
</protein>
<dbReference type="Proteomes" id="UP000198309">
    <property type="component" value="Unassembled WGS sequence"/>
</dbReference>
<evidence type="ECO:0000313" key="2">
    <source>
        <dbReference type="EMBL" id="SDH99469.1"/>
    </source>
</evidence>
<keyword evidence="1" id="KW-0812">Transmembrane</keyword>
<evidence type="ECO:0000313" key="4">
    <source>
        <dbReference type="Proteomes" id="UP000198309"/>
    </source>
</evidence>
<gene>
    <name evidence="2" type="ORF">SAMN05216189_1001199</name>
    <name evidence="3" type="ORF">SAMN06295949_12873</name>
</gene>
<feature type="transmembrane region" description="Helical" evidence="1">
    <location>
        <begin position="18"/>
        <end position="40"/>
    </location>
</feature>
<dbReference type="PROSITE" id="PS00409">
    <property type="entry name" value="PROKAR_NTER_METHYL"/>
    <property type="match status" value="1"/>
</dbReference>
<dbReference type="RefSeq" id="WP_089393805.1">
    <property type="nucleotide sequence ID" value="NZ_FNEC01000001.1"/>
</dbReference>
<dbReference type="EMBL" id="FZPC01000028">
    <property type="protein sequence ID" value="SNT44518.1"/>
    <property type="molecule type" value="Genomic_DNA"/>
</dbReference>
<accession>A0A239MRC7</accession>
<name>A0A239MRC7_9PSED</name>
<evidence type="ECO:0000313" key="3">
    <source>
        <dbReference type="EMBL" id="SNT44518.1"/>
    </source>
</evidence>
<dbReference type="NCBIfam" id="TIGR02532">
    <property type="entry name" value="IV_pilin_GFxxxE"/>
    <property type="match status" value="1"/>
</dbReference>
<dbReference type="InterPro" id="IPR012902">
    <property type="entry name" value="N_methyl_site"/>
</dbReference>
<dbReference type="SUPFAM" id="SSF54523">
    <property type="entry name" value="Pili subunits"/>
    <property type="match status" value="1"/>
</dbReference>
<keyword evidence="1" id="KW-1133">Transmembrane helix</keyword>
<dbReference type="Pfam" id="PF07963">
    <property type="entry name" value="N_methyl"/>
    <property type="match status" value="1"/>
</dbReference>
<reference evidence="3 4" key="2">
    <citation type="submission" date="2017-06" db="EMBL/GenBank/DDBJ databases">
        <authorList>
            <person name="Varghese N."/>
            <person name="Submissions S."/>
        </authorList>
    </citation>
    <scope>NUCLEOTIDE SEQUENCE [LARGE SCALE GENOMIC DNA]</scope>
    <source>
        <strain evidence="3 4">RLD-1</strain>
    </source>
</reference>
<proteinExistence type="predicted"/>
<dbReference type="Proteomes" id="UP000199693">
    <property type="component" value="Unassembled WGS sequence"/>
</dbReference>
<dbReference type="AlphaFoldDB" id="A0A239MRC7"/>